<evidence type="ECO:0000313" key="1">
    <source>
        <dbReference type="EMBL" id="KAJ2972086.1"/>
    </source>
</evidence>
<name>A0ACC1N0R6_9APHY</name>
<reference evidence="1" key="1">
    <citation type="submission" date="2022-08" db="EMBL/GenBank/DDBJ databases">
        <title>Genome Sequence of Pycnoporus sanguineus.</title>
        <authorList>
            <person name="Buettner E."/>
        </authorList>
    </citation>
    <scope>NUCLEOTIDE SEQUENCE</scope>
    <source>
        <strain evidence="1">CG-C14</strain>
    </source>
</reference>
<dbReference type="Proteomes" id="UP001144978">
    <property type="component" value="Unassembled WGS sequence"/>
</dbReference>
<dbReference type="EMBL" id="JANSHE010005223">
    <property type="protein sequence ID" value="KAJ2972086.1"/>
    <property type="molecule type" value="Genomic_DNA"/>
</dbReference>
<gene>
    <name evidence="1" type="ORF">NUW54_g12349</name>
</gene>
<protein>
    <submittedName>
        <fullName evidence="1">Uncharacterized protein</fullName>
    </submittedName>
</protein>
<sequence length="81" mass="8857">MHEARVSEKGGRPLRVEARAHGGVEVVLKPLEADRILPVHSSSRYEPDDGSPKDQQSAEDHTIGESVWVCVRLGNDGSKRA</sequence>
<accession>A0ACC1N0R6</accession>
<evidence type="ECO:0000313" key="2">
    <source>
        <dbReference type="Proteomes" id="UP001144978"/>
    </source>
</evidence>
<proteinExistence type="predicted"/>
<keyword evidence="2" id="KW-1185">Reference proteome</keyword>
<organism evidence="1 2">
    <name type="scientific">Trametes sanguinea</name>
    <dbReference type="NCBI Taxonomy" id="158606"/>
    <lineage>
        <taxon>Eukaryota</taxon>
        <taxon>Fungi</taxon>
        <taxon>Dikarya</taxon>
        <taxon>Basidiomycota</taxon>
        <taxon>Agaricomycotina</taxon>
        <taxon>Agaricomycetes</taxon>
        <taxon>Polyporales</taxon>
        <taxon>Polyporaceae</taxon>
        <taxon>Trametes</taxon>
    </lineage>
</organism>
<comment type="caution">
    <text evidence="1">The sequence shown here is derived from an EMBL/GenBank/DDBJ whole genome shotgun (WGS) entry which is preliminary data.</text>
</comment>